<organism evidence="1 2">
    <name type="scientific">Fusarium decemcellulare</name>
    <dbReference type="NCBI Taxonomy" id="57161"/>
    <lineage>
        <taxon>Eukaryota</taxon>
        <taxon>Fungi</taxon>
        <taxon>Dikarya</taxon>
        <taxon>Ascomycota</taxon>
        <taxon>Pezizomycotina</taxon>
        <taxon>Sordariomycetes</taxon>
        <taxon>Hypocreomycetidae</taxon>
        <taxon>Hypocreales</taxon>
        <taxon>Nectriaceae</taxon>
        <taxon>Fusarium</taxon>
        <taxon>Fusarium decemcellulare species complex</taxon>
    </lineage>
</organism>
<proteinExistence type="predicted"/>
<dbReference type="Proteomes" id="UP001148629">
    <property type="component" value="Unassembled WGS sequence"/>
</dbReference>
<gene>
    <name evidence="1" type="ORF">NM208_g7519</name>
</gene>
<sequence length="367" mass="40434">MTKIIAVTGATGQQGGAVVRIMLQESGWQVRALTRNASSDKAKALAAQGCQVVEANLSDEDSLAAAFEGAHAVFSMTSIADHFFGGTKTQEEAGKGEEEDAMRTARAASRSLTLEHYIFSTLPHASRLSNGKYPVPHMDYKAIADERIRKELPDLAAKMTSLFVAFYPSNFLGGPFKPTEIPGSGVRIFMLPTPKTTGIGISGDMTVTPGIWVRQILANPTLTLGKYASVEIEYLTYAEMVNIWSKVTGKRVVYLEVTPEEYEEFWGLVGNEFSLQLKFNSFIGPNWTNLVKDKFVTKEQLGIKASEAVGFRETLELLKSQLRFDSLRSPRDEPGRIDLDEEVKTVTKRSILAKRVFEPAHKSSNAN</sequence>
<comment type="caution">
    <text evidence="1">The sequence shown here is derived from an EMBL/GenBank/DDBJ whole genome shotgun (WGS) entry which is preliminary data.</text>
</comment>
<evidence type="ECO:0000313" key="1">
    <source>
        <dbReference type="EMBL" id="KAJ3534482.1"/>
    </source>
</evidence>
<keyword evidence="2" id="KW-1185">Reference proteome</keyword>
<accession>A0ACC1S8U3</accession>
<evidence type="ECO:0000313" key="2">
    <source>
        <dbReference type="Proteomes" id="UP001148629"/>
    </source>
</evidence>
<reference evidence="1" key="1">
    <citation type="submission" date="2022-08" db="EMBL/GenBank/DDBJ databases">
        <title>Genome Sequence of Fusarium decemcellulare.</title>
        <authorList>
            <person name="Buettner E."/>
        </authorList>
    </citation>
    <scope>NUCLEOTIDE SEQUENCE</scope>
    <source>
        <strain evidence="1">Babe19</strain>
    </source>
</reference>
<name>A0ACC1S8U3_9HYPO</name>
<protein>
    <submittedName>
        <fullName evidence="1">Uncharacterized protein</fullName>
    </submittedName>
</protein>
<dbReference type="EMBL" id="JANRMS010000780">
    <property type="protein sequence ID" value="KAJ3534482.1"/>
    <property type="molecule type" value="Genomic_DNA"/>
</dbReference>